<reference evidence="2" key="1">
    <citation type="journal article" date="2016" name="Nature">
        <title>Genome evolution in the allotetraploid frog Xenopus laevis.</title>
        <authorList>
            <person name="Session A.M."/>
            <person name="Uno Y."/>
            <person name="Kwon T."/>
            <person name="Chapman J.A."/>
            <person name="Toyoda A."/>
            <person name="Takahashi S."/>
            <person name="Fukui A."/>
            <person name="Hikosaka A."/>
            <person name="Suzuki A."/>
            <person name="Kondo M."/>
            <person name="van Heeringen S.J."/>
            <person name="Quigley I."/>
            <person name="Heinz S."/>
            <person name="Ogino H."/>
            <person name="Ochi H."/>
            <person name="Hellsten U."/>
            <person name="Lyons J.B."/>
            <person name="Simakov O."/>
            <person name="Putnam N."/>
            <person name="Stites J."/>
            <person name="Kuroki Y."/>
            <person name="Tanaka T."/>
            <person name="Michiue T."/>
            <person name="Watanabe M."/>
            <person name="Bogdanovic O."/>
            <person name="Lister R."/>
            <person name="Georgiou G."/>
            <person name="Paranjpe S.S."/>
            <person name="van Kruijsbergen I."/>
            <person name="Shu S."/>
            <person name="Carlson J."/>
            <person name="Kinoshita T."/>
            <person name="Ohta Y."/>
            <person name="Mawaribuchi S."/>
            <person name="Jenkins J."/>
            <person name="Grimwood J."/>
            <person name="Schmutz J."/>
            <person name="Mitros T."/>
            <person name="Mozaffari S.V."/>
            <person name="Suzuki Y."/>
            <person name="Haramoto Y."/>
            <person name="Yamamoto T.S."/>
            <person name="Takagi C."/>
            <person name="Heald R."/>
            <person name="Miller K."/>
            <person name="Haudenschild C."/>
            <person name="Kitzman J."/>
            <person name="Nakayama T."/>
            <person name="Izutsu Y."/>
            <person name="Robert J."/>
            <person name="Fortriede J."/>
            <person name="Burns K."/>
            <person name="Lotay V."/>
            <person name="Karimi K."/>
            <person name="Yasuoka Y."/>
            <person name="Dichmann D.S."/>
            <person name="Flajnik M.F."/>
            <person name="Houston D.W."/>
            <person name="Shendure J."/>
            <person name="DuPasquier L."/>
            <person name="Vize P.D."/>
            <person name="Zorn A.M."/>
            <person name="Ito M."/>
            <person name="Marcotte E.M."/>
            <person name="Wallingford J.B."/>
            <person name="Ito Y."/>
            <person name="Asashima M."/>
            <person name="Ueno N."/>
            <person name="Matsuda Y."/>
            <person name="Veenstra G.J."/>
            <person name="Fujiyama A."/>
            <person name="Harland R.M."/>
            <person name="Taira M."/>
            <person name="Rokhsar D.S."/>
        </authorList>
    </citation>
    <scope>NUCLEOTIDE SEQUENCE [LARGE SCALE GENOMIC DNA]</scope>
    <source>
        <strain evidence="2">J</strain>
    </source>
</reference>
<dbReference type="Proteomes" id="UP000694892">
    <property type="component" value="Chromosome 8S"/>
</dbReference>
<dbReference type="EMBL" id="CM004481">
    <property type="protein sequence ID" value="OCT66514.1"/>
    <property type="molecule type" value="Genomic_DNA"/>
</dbReference>
<dbReference type="AlphaFoldDB" id="A0A974H6B2"/>
<evidence type="ECO:0000313" key="1">
    <source>
        <dbReference type="EMBL" id="OCT66514.1"/>
    </source>
</evidence>
<evidence type="ECO:0000313" key="2">
    <source>
        <dbReference type="Proteomes" id="UP000694892"/>
    </source>
</evidence>
<name>A0A974H6B2_XENLA</name>
<proteinExistence type="predicted"/>
<organism evidence="1 2">
    <name type="scientific">Xenopus laevis</name>
    <name type="common">African clawed frog</name>
    <dbReference type="NCBI Taxonomy" id="8355"/>
    <lineage>
        <taxon>Eukaryota</taxon>
        <taxon>Metazoa</taxon>
        <taxon>Chordata</taxon>
        <taxon>Craniata</taxon>
        <taxon>Vertebrata</taxon>
        <taxon>Euteleostomi</taxon>
        <taxon>Amphibia</taxon>
        <taxon>Batrachia</taxon>
        <taxon>Anura</taxon>
        <taxon>Pipoidea</taxon>
        <taxon>Pipidae</taxon>
        <taxon>Xenopodinae</taxon>
        <taxon>Xenopus</taxon>
        <taxon>Xenopus</taxon>
    </lineage>
</organism>
<protein>
    <submittedName>
        <fullName evidence="1">Uncharacterized protein</fullName>
    </submittedName>
</protein>
<gene>
    <name evidence="1" type="ORF">XELAEV_18042764mg</name>
</gene>
<accession>A0A974H6B2</accession>
<sequence length="70" mass="8148">MTWVLLRQTITCCNITQVFCLDLHLFLYGINIARHIFCKKEQINHKILPKIFALKSIGLVAEVQMGWFLA</sequence>